<feature type="transmembrane region" description="Helical" evidence="2">
    <location>
        <begin position="42"/>
        <end position="65"/>
    </location>
</feature>
<dbReference type="Pfam" id="PF13517">
    <property type="entry name" value="FG-GAP_3"/>
    <property type="match status" value="1"/>
</dbReference>
<keyword evidence="2" id="KW-0812">Transmembrane</keyword>
<evidence type="ECO:0000313" key="3">
    <source>
        <dbReference type="EMBL" id="CAF4007012.1"/>
    </source>
</evidence>
<gene>
    <name evidence="3" type="ORF">KXQ929_LOCUS28833</name>
</gene>
<reference evidence="3" key="1">
    <citation type="submission" date="2021-02" db="EMBL/GenBank/DDBJ databases">
        <authorList>
            <person name="Nowell W R."/>
        </authorList>
    </citation>
    <scope>NUCLEOTIDE SEQUENCE</scope>
</reference>
<keyword evidence="1" id="KW-0732">Signal</keyword>
<dbReference type="InterPro" id="IPR028994">
    <property type="entry name" value="Integrin_alpha_N"/>
</dbReference>
<comment type="caution">
    <text evidence="3">The sequence shown here is derived from an EMBL/GenBank/DDBJ whole genome shotgun (WGS) entry which is preliminary data.</text>
</comment>
<keyword evidence="2" id="KW-0472">Membrane</keyword>
<sequence length="191" mass="20762">MNTVSVENNSAAVNESVIQLRSDLHRMLTICSCSKYRSYAGVCAFAIFTCLSIIAGVLIVCLTYPKNTNNICELTFERSAQHQIEYDSSPRYSAVGDLNHDGYQDIIVVNSGADNLGIFFGNGNGSFITQTTYSLSSGSNPYTAAVEDFNKDNHLDIVVANYGSHSIEILFGDGNGYFKDPIEISLGSSRP</sequence>
<protein>
    <recommendedName>
        <fullName evidence="5">VCBS repeat-containing protein</fullName>
    </recommendedName>
</protein>
<organism evidence="3 4">
    <name type="scientific">Adineta steineri</name>
    <dbReference type="NCBI Taxonomy" id="433720"/>
    <lineage>
        <taxon>Eukaryota</taxon>
        <taxon>Metazoa</taxon>
        <taxon>Spiralia</taxon>
        <taxon>Gnathifera</taxon>
        <taxon>Rotifera</taxon>
        <taxon>Eurotatoria</taxon>
        <taxon>Bdelloidea</taxon>
        <taxon>Adinetida</taxon>
        <taxon>Adinetidae</taxon>
        <taxon>Adineta</taxon>
    </lineage>
</organism>
<dbReference type="InterPro" id="IPR013517">
    <property type="entry name" value="FG-GAP"/>
</dbReference>
<dbReference type="Proteomes" id="UP000663868">
    <property type="component" value="Unassembled WGS sequence"/>
</dbReference>
<feature type="non-terminal residue" evidence="3">
    <location>
        <position position="1"/>
    </location>
</feature>
<dbReference type="AlphaFoldDB" id="A0A819PB01"/>
<evidence type="ECO:0000256" key="2">
    <source>
        <dbReference type="SAM" id="Phobius"/>
    </source>
</evidence>
<evidence type="ECO:0000313" key="4">
    <source>
        <dbReference type="Proteomes" id="UP000663868"/>
    </source>
</evidence>
<dbReference type="Gene3D" id="2.30.30.100">
    <property type="match status" value="2"/>
</dbReference>
<name>A0A819PB01_9BILA</name>
<accession>A0A819PB01</accession>
<proteinExistence type="predicted"/>
<dbReference type="PANTHER" id="PTHR46580">
    <property type="entry name" value="SENSOR KINASE-RELATED"/>
    <property type="match status" value="1"/>
</dbReference>
<evidence type="ECO:0000256" key="1">
    <source>
        <dbReference type="ARBA" id="ARBA00022729"/>
    </source>
</evidence>
<dbReference type="EMBL" id="CAJOBB010002901">
    <property type="protein sequence ID" value="CAF4007012.1"/>
    <property type="molecule type" value="Genomic_DNA"/>
</dbReference>
<evidence type="ECO:0008006" key="5">
    <source>
        <dbReference type="Google" id="ProtNLM"/>
    </source>
</evidence>
<keyword evidence="2" id="KW-1133">Transmembrane helix</keyword>
<dbReference type="SUPFAM" id="SSF69318">
    <property type="entry name" value="Integrin alpha N-terminal domain"/>
    <property type="match status" value="1"/>
</dbReference>